<feature type="domain" description="DNA mismatch repair proteins mutS family" evidence="5">
    <location>
        <begin position="425"/>
        <end position="596"/>
    </location>
</feature>
<name>A0A9D1QEM7_9BACT</name>
<sequence length="612" mass="69169">MATRNPRTFYTESTAQYSRQMVRWQRRRNAITLLRVALFVLLLWDVYGIASLESRFWIAAAGVTVAGFVVLGILDNRVVQKIRYYRTLCEACRTELEALADRWEGLPTGSEFLEAAHPYAADLDLFGEDSLFRRLNRTVTPAGKQRLAEWLLHPCREATEIQERQQAAEELAAQPEWCLRFRANGTVGRKPQGKEPDEQAWNAFRNEPDIFGAGVWRWLSVVLPVLTIGAWVGVTLDSDTWSWPAVVLSLVQLGIVGACAKRVGAMQRRLETFLGMMGSYTALVRQLSESRFFSPLMQAQHDRVTASGCAALPAFSQLQRILDGLEQRGNFFAVVVTNALWMRDVHLVRRLEKWRSTYGVHIESWLSAVTNTDVLVSLATFRFGHPEYTVPEITDEVLLAASGVGHPMLPRDGMVTNDLTVNSLHEFYIVTGANMAGKSTFLRTIGVSLVLALAGSVVCATRFRCTPMMLFTSMRTTDNLSKGTSYFHAELLRLKALVELAEREERLFLILDEMLKGTNSQDKLHGSLRFLEKLRSLRVAGLVATHDLALGELQERYPEHFRNVCFEITHRGREIVYDYKLHPGVSRHMNATILLRQMGLIDSHDSQDETMS</sequence>
<dbReference type="InterPro" id="IPR036187">
    <property type="entry name" value="DNA_mismatch_repair_MutS_sf"/>
</dbReference>
<dbReference type="Gene3D" id="3.40.50.300">
    <property type="entry name" value="P-loop containing nucleotide triphosphate hydrolases"/>
    <property type="match status" value="1"/>
</dbReference>
<feature type="transmembrane region" description="Helical" evidence="4">
    <location>
        <begin position="30"/>
        <end position="50"/>
    </location>
</feature>
<dbReference type="GO" id="GO:0140664">
    <property type="term" value="F:ATP-dependent DNA damage sensor activity"/>
    <property type="evidence" value="ECO:0007669"/>
    <property type="project" value="InterPro"/>
</dbReference>
<dbReference type="Pfam" id="PF05192">
    <property type="entry name" value="MutS_III"/>
    <property type="match status" value="1"/>
</dbReference>
<evidence type="ECO:0000313" key="6">
    <source>
        <dbReference type="EMBL" id="HIW11184.1"/>
    </source>
</evidence>
<dbReference type="SUPFAM" id="SSF48334">
    <property type="entry name" value="DNA repair protein MutS, domain III"/>
    <property type="match status" value="1"/>
</dbReference>
<gene>
    <name evidence="6" type="ORF">H9888_06780</name>
</gene>
<keyword evidence="2" id="KW-0067">ATP-binding</keyword>
<dbReference type="GO" id="GO:0005829">
    <property type="term" value="C:cytosol"/>
    <property type="evidence" value="ECO:0007669"/>
    <property type="project" value="TreeGrafter"/>
</dbReference>
<feature type="transmembrane region" description="Helical" evidence="4">
    <location>
        <begin position="56"/>
        <end position="74"/>
    </location>
</feature>
<keyword evidence="1" id="KW-0547">Nucleotide-binding</keyword>
<dbReference type="Proteomes" id="UP000823926">
    <property type="component" value="Unassembled WGS sequence"/>
</dbReference>
<evidence type="ECO:0000256" key="1">
    <source>
        <dbReference type="ARBA" id="ARBA00022741"/>
    </source>
</evidence>
<keyword evidence="4" id="KW-1133">Transmembrane helix</keyword>
<dbReference type="GO" id="GO:0005524">
    <property type="term" value="F:ATP binding"/>
    <property type="evidence" value="ECO:0007669"/>
    <property type="project" value="UniProtKB-KW"/>
</dbReference>
<dbReference type="GO" id="GO:0030983">
    <property type="term" value="F:mismatched DNA binding"/>
    <property type="evidence" value="ECO:0007669"/>
    <property type="project" value="InterPro"/>
</dbReference>
<accession>A0A9D1QEM7</accession>
<comment type="caution">
    <text evidence="6">The sequence shown here is derived from an EMBL/GenBank/DDBJ whole genome shotgun (WGS) entry which is preliminary data.</text>
</comment>
<dbReference type="SUPFAM" id="SSF52540">
    <property type="entry name" value="P-loop containing nucleoside triphosphate hydrolases"/>
    <property type="match status" value="1"/>
</dbReference>
<dbReference type="PANTHER" id="PTHR11361:SF99">
    <property type="entry name" value="DNA MISMATCH REPAIR PROTEIN"/>
    <property type="match status" value="1"/>
</dbReference>
<dbReference type="Pfam" id="PF00488">
    <property type="entry name" value="MutS_V"/>
    <property type="match status" value="1"/>
</dbReference>
<reference evidence="6" key="2">
    <citation type="submission" date="2021-04" db="EMBL/GenBank/DDBJ databases">
        <authorList>
            <person name="Gilroy R."/>
        </authorList>
    </citation>
    <scope>NUCLEOTIDE SEQUENCE</scope>
    <source>
        <strain evidence="6">ChiBcec15-1070</strain>
    </source>
</reference>
<feature type="transmembrane region" description="Helical" evidence="4">
    <location>
        <begin position="240"/>
        <end position="260"/>
    </location>
</feature>
<evidence type="ECO:0000256" key="3">
    <source>
        <dbReference type="ARBA" id="ARBA00023125"/>
    </source>
</evidence>
<evidence type="ECO:0000259" key="5">
    <source>
        <dbReference type="SMART" id="SM00534"/>
    </source>
</evidence>
<dbReference type="InterPro" id="IPR000432">
    <property type="entry name" value="DNA_mismatch_repair_MutS_C"/>
</dbReference>
<evidence type="ECO:0000313" key="7">
    <source>
        <dbReference type="Proteomes" id="UP000823926"/>
    </source>
</evidence>
<dbReference type="InterPro" id="IPR045076">
    <property type="entry name" value="MutS"/>
</dbReference>
<dbReference type="SMART" id="SM00534">
    <property type="entry name" value="MUTSac"/>
    <property type="match status" value="1"/>
</dbReference>
<keyword evidence="4" id="KW-0472">Membrane</keyword>
<protein>
    <submittedName>
        <fullName evidence="6">DNA mismatch repair protein MutS</fullName>
    </submittedName>
</protein>
<organism evidence="6 7">
    <name type="scientific">Candidatus Rikenella faecigallinarum</name>
    <dbReference type="NCBI Taxonomy" id="2838745"/>
    <lineage>
        <taxon>Bacteria</taxon>
        <taxon>Pseudomonadati</taxon>
        <taxon>Bacteroidota</taxon>
        <taxon>Bacteroidia</taxon>
        <taxon>Bacteroidales</taxon>
        <taxon>Rikenellaceae</taxon>
        <taxon>Rikenella</taxon>
    </lineage>
</organism>
<dbReference type="InterPro" id="IPR007696">
    <property type="entry name" value="DNA_mismatch_repair_MutS_core"/>
</dbReference>
<reference evidence="6" key="1">
    <citation type="journal article" date="2021" name="PeerJ">
        <title>Extensive microbial diversity within the chicken gut microbiome revealed by metagenomics and culture.</title>
        <authorList>
            <person name="Gilroy R."/>
            <person name="Ravi A."/>
            <person name="Getino M."/>
            <person name="Pursley I."/>
            <person name="Horton D.L."/>
            <person name="Alikhan N.F."/>
            <person name="Baker D."/>
            <person name="Gharbi K."/>
            <person name="Hall N."/>
            <person name="Watson M."/>
            <person name="Adriaenssens E.M."/>
            <person name="Foster-Nyarko E."/>
            <person name="Jarju S."/>
            <person name="Secka A."/>
            <person name="Antonio M."/>
            <person name="Oren A."/>
            <person name="Chaudhuri R.R."/>
            <person name="La Ragione R."/>
            <person name="Hildebrand F."/>
            <person name="Pallen M.J."/>
        </authorList>
    </citation>
    <scope>NUCLEOTIDE SEQUENCE</scope>
    <source>
        <strain evidence="6">ChiBcec15-1070</strain>
    </source>
</reference>
<dbReference type="GO" id="GO:0006298">
    <property type="term" value="P:mismatch repair"/>
    <property type="evidence" value="ECO:0007669"/>
    <property type="project" value="InterPro"/>
</dbReference>
<dbReference type="EMBL" id="DXHL01000032">
    <property type="protein sequence ID" value="HIW11184.1"/>
    <property type="molecule type" value="Genomic_DNA"/>
</dbReference>
<keyword evidence="4" id="KW-0812">Transmembrane</keyword>
<proteinExistence type="predicted"/>
<feature type="transmembrane region" description="Helical" evidence="4">
    <location>
        <begin position="215"/>
        <end position="234"/>
    </location>
</feature>
<keyword evidence="3" id="KW-0238">DNA-binding</keyword>
<dbReference type="Gene3D" id="1.10.1420.10">
    <property type="match status" value="1"/>
</dbReference>
<dbReference type="PANTHER" id="PTHR11361">
    <property type="entry name" value="DNA MISMATCH REPAIR PROTEIN MUTS FAMILY MEMBER"/>
    <property type="match status" value="1"/>
</dbReference>
<evidence type="ECO:0000256" key="4">
    <source>
        <dbReference type="SAM" id="Phobius"/>
    </source>
</evidence>
<dbReference type="InterPro" id="IPR027417">
    <property type="entry name" value="P-loop_NTPase"/>
</dbReference>
<dbReference type="AlphaFoldDB" id="A0A9D1QEM7"/>
<evidence type="ECO:0000256" key="2">
    <source>
        <dbReference type="ARBA" id="ARBA00022840"/>
    </source>
</evidence>
<feature type="transmembrane region" description="Helical" evidence="4">
    <location>
        <begin position="441"/>
        <end position="463"/>
    </location>
</feature>